<dbReference type="Proteomes" id="UP001249851">
    <property type="component" value="Unassembled WGS sequence"/>
</dbReference>
<proteinExistence type="predicted"/>
<sequence>MFLSSLTSLVCHLKNVTFGHKLKHSHSSDDITIMIEGEVQFGLDNLYGLCGGGGIIPRETVKQCASNFAAAAAAKFEALCYHKFYPFQVWQAQLKLSDVTANNCNNTAGRKNRTVSTQLEINYRHVSSVE</sequence>
<gene>
    <name evidence="1" type="ORF">P5673_019189</name>
</gene>
<dbReference type="EMBL" id="JARQWQ010000044">
    <property type="protein sequence ID" value="KAK2558475.1"/>
    <property type="molecule type" value="Genomic_DNA"/>
</dbReference>
<dbReference type="AlphaFoldDB" id="A0AAD9QCQ9"/>
<evidence type="ECO:0000313" key="1">
    <source>
        <dbReference type="EMBL" id="KAK2558475.1"/>
    </source>
</evidence>
<comment type="caution">
    <text evidence="1">The sequence shown here is derived from an EMBL/GenBank/DDBJ whole genome shotgun (WGS) entry which is preliminary data.</text>
</comment>
<organism evidence="1 2">
    <name type="scientific">Acropora cervicornis</name>
    <name type="common">Staghorn coral</name>
    <dbReference type="NCBI Taxonomy" id="6130"/>
    <lineage>
        <taxon>Eukaryota</taxon>
        <taxon>Metazoa</taxon>
        <taxon>Cnidaria</taxon>
        <taxon>Anthozoa</taxon>
        <taxon>Hexacorallia</taxon>
        <taxon>Scleractinia</taxon>
        <taxon>Astrocoeniina</taxon>
        <taxon>Acroporidae</taxon>
        <taxon>Acropora</taxon>
    </lineage>
</organism>
<keyword evidence="2" id="KW-1185">Reference proteome</keyword>
<name>A0AAD9QCQ9_ACRCE</name>
<accession>A0AAD9QCQ9</accession>
<reference evidence="1" key="2">
    <citation type="journal article" date="2023" name="Science">
        <title>Genomic signatures of disease resistance in endangered staghorn corals.</title>
        <authorList>
            <person name="Vollmer S.V."/>
            <person name="Selwyn J.D."/>
            <person name="Despard B.A."/>
            <person name="Roesel C.L."/>
        </authorList>
    </citation>
    <scope>NUCLEOTIDE SEQUENCE</scope>
    <source>
        <strain evidence="1">K2</strain>
    </source>
</reference>
<reference evidence="1" key="1">
    <citation type="journal article" date="2023" name="G3 (Bethesda)">
        <title>Whole genome assembly and annotation of the endangered Caribbean coral Acropora cervicornis.</title>
        <authorList>
            <person name="Selwyn J.D."/>
            <person name="Vollmer S.V."/>
        </authorList>
    </citation>
    <scope>NUCLEOTIDE SEQUENCE</scope>
    <source>
        <strain evidence="1">K2</strain>
    </source>
</reference>
<evidence type="ECO:0000313" key="2">
    <source>
        <dbReference type="Proteomes" id="UP001249851"/>
    </source>
</evidence>
<protein>
    <submittedName>
        <fullName evidence="1">Uncharacterized protein</fullName>
    </submittedName>
</protein>